<keyword evidence="2" id="KW-0238">DNA-binding</keyword>
<keyword evidence="1" id="KW-0805">Transcription regulation</keyword>
<keyword evidence="6" id="KW-1185">Reference proteome</keyword>
<protein>
    <submittedName>
        <fullName evidence="5">MarR family transcriptional regulator</fullName>
    </submittedName>
</protein>
<evidence type="ECO:0000256" key="2">
    <source>
        <dbReference type="ARBA" id="ARBA00023125"/>
    </source>
</evidence>
<dbReference type="Gene3D" id="1.10.10.10">
    <property type="entry name" value="Winged helix-like DNA-binding domain superfamily/Winged helix DNA-binding domain"/>
    <property type="match status" value="1"/>
</dbReference>
<dbReference type="PATRIC" id="fig|405444.3.peg.2807"/>
<dbReference type="InterPro" id="IPR036390">
    <property type="entry name" value="WH_DNA-bd_sf"/>
</dbReference>
<evidence type="ECO:0000313" key="6">
    <source>
        <dbReference type="Proteomes" id="UP000050864"/>
    </source>
</evidence>
<evidence type="ECO:0000256" key="1">
    <source>
        <dbReference type="ARBA" id="ARBA00023015"/>
    </source>
</evidence>
<comment type="caution">
    <text evidence="5">The sequence shown here is derived from an EMBL/GenBank/DDBJ whole genome shotgun (WGS) entry which is preliminary data.</text>
</comment>
<dbReference type="PANTHER" id="PTHR42756">
    <property type="entry name" value="TRANSCRIPTIONAL REGULATOR, MARR"/>
    <property type="match status" value="1"/>
</dbReference>
<dbReference type="EMBL" id="LDJI01000004">
    <property type="protein sequence ID" value="KRG66005.1"/>
    <property type="molecule type" value="Genomic_DNA"/>
</dbReference>
<evidence type="ECO:0000256" key="3">
    <source>
        <dbReference type="ARBA" id="ARBA00023163"/>
    </source>
</evidence>
<dbReference type="RefSeq" id="WP_057631895.1">
    <property type="nucleotide sequence ID" value="NZ_LDJI01000004.1"/>
</dbReference>
<feature type="domain" description="HTH marR-type" evidence="4">
    <location>
        <begin position="25"/>
        <end position="159"/>
    </location>
</feature>
<dbReference type="InterPro" id="IPR036388">
    <property type="entry name" value="WH-like_DNA-bd_sf"/>
</dbReference>
<name>A0A0R0C9H1_9GAMM</name>
<organism evidence="5 6">
    <name type="scientific">Stenotrophomonas humi</name>
    <dbReference type="NCBI Taxonomy" id="405444"/>
    <lineage>
        <taxon>Bacteria</taxon>
        <taxon>Pseudomonadati</taxon>
        <taxon>Pseudomonadota</taxon>
        <taxon>Gammaproteobacteria</taxon>
        <taxon>Lysobacterales</taxon>
        <taxon>Lysobacteraceae</taxon>
        <taxon>Stenotrophomonas</taxon>
    </lineage>
</organism>
<proteinExistence type="predicted"/>
<evidence type="ECO:0000313" key="5">
    <source>
        <dbReference type="EMBL" id="KRG66005.1"/>
    </source>
</evidence>
<dbReference type="Pfam" id="PF01047">
    <property type="entry name" value="MarR"/>
    <property type="match status" value="1"/>
</dbReference>
<dbReference type="OrthoDB" id="8907575at2"/>
<dbReference type="PRINTS" id="PR00598">
    <property type="entry name" value="HTHMARR"/>
</dbReference>
<gene>
    <name evidence="5" type="ORF">ABB26_01990</name>
</gene>
<dbReference type="Proteomes" id="UP000050864">
    <property type="component" value="Unassembled WGS sequence"/>
</dbReference>
<accession>A0A0R0C9H1</accession>
<sequence>MSSFDPTESRIDATCRRWPGFPREPAVLVRLIKGLYKSVHDHANAVLRDFDLCHGEYNVLMMLYGTPDRLLGPSELAEAATEKSANITRLTDLLCRKALIERIPHAEDRRKLELRLTMQGIACVESLLPRMSELLLTEMKGLSDAEQHQLEGLLKKMLDGIDEI</sequence>
<dbReference type="SUPFAM" id="SSF46785">
    <property type="entry name" value="Winged helix' DNA-binding domain"/>
    <property type="match status" value="1"/>
</dbReference>
<dbReference type="STRING" id="405444.ABB26_01990"/>
<dbReference type="GO" id="GO:0003700">
    <property type="term" value="F:DNA-binding transcription factor activity"/>
    <property type="evidence" value="ECO:0007669"/>
    <property type="project" value="InterPro"/>
</dbReference>
<dbReference type="PANTHER" id="PTHR42756:SF1">
    <property type="entry name" value="TRANSCRIPTIONAL REPRESSOR OF EMRAB OPERON"/>
    <property type="match status" value="1"/>
</dbReference>
<dbReference type="GO" id="GO:0003677">
    <property type="term" value="F:DNA binding"/>
    <property type="evidence" value="ECO:0007669"/>
    <property type="project" value="UniProtKB-KW"/>
</dbReference>
<dbReference type="InterPro" id="IPR000835">
    <property type="entry name" value="HTH_MarR-typ"/>
</dbReference>
<evidence type="ECO:0000259" key="4">
    <source>
        <dbReference type="PROSITE" id="PS50995"/>
    </source>
</evidence>
<dbReference type="PROSITE" id="PS50995">
    <property type="entry name" value="HTH_MARR_2"/>
    <property type="match status" value="1"/>
</dbReference>
<keyword evidence="3" id="KW-0804">Transcription</keyword>
<dbReference type="SMART" id="SM00347">
    <property type="entry name" value="HTH_MARR"/>
    <property type="match status" value="1"/>
</dbReference>
<dbReference type="AlphaFoldDB" id="A0A0R0C9H1"/>
<reference evidence="5 6" key="1">
    <citation type="submission" date="2015-05" db="EMBL/GenBank/DDBJ databases">
        <title>Genome sequencing and analysis of members of genus Stenotrophomonas.</title>
        <authorList>
            <person name="Patil P.P."/>
            <person name="Midha S."/>
            <person name="Patil P.B."/>
        </authorList>
    </citation>
    <scope>NUCLEOTIDE SEQUENCE [LARGE SCALE GENOMIC DNA]</scope>
    <source>
        <strain evidence="5 6">DSM 18929</strain>
    </source>
</reference>